<keyword evidence="5" id="KW-1185">Reference proteome</keyword>
<comment type="similarity">
    <text evidence="1 3">Belongs to the short-chain dehydrogenases/reductases (SDR) family.</text>
</comment>
<name>A0ABN8ECZ7_CHISP</name>
<accession>A0ABN8ECZ7</accession>
<reference evidence="4" key="1">
    <citation type="submission" date="2021-12" db="EMBL/GenBank/DDBJ databases">
        <authorList>
            <person name="King R."/>
        </authorList>
    </citation>
    <scope>NUCLEOTIDE SEQUENCE</scope>
</reference>
<gene>
    <name evidence="4" type="ORF">CHILSU_LOCUS6079</name>
</gene>
<protein>
    <recommendedName>
        <fullName evidence="6">Farnesol dehydrogenase-like</fullName>
    </recommendedName>
</protein>
<dbReference type="PANTHER" id="PTHR43115">
    <property type="entry name" value="DEHYDROGENASE/REDUCTASE SDR FAMILY MEMBER 11"/>
    <property type="match status" value="1"/>
</dbReference>
<evidence type="ECO:0000313" key="5">
    <source>
        <dbReference type="Proteomes" id="UP001153292"/>
    </source>
</evidence>
<dbReference type="PRINTS" id="PR00081">
    <property type="entry name" value="GDHRDH"/>
</dbReference>
<dbReference type="InterPro" id="IPR002347">
    <property type="entry name" value="SDR_fam"/>
</dbReference>
<evidence type="ECO:0000256" key="3">
    <source>
        <dbReference type="RuleBase" id="RU000363"/>
    </source>
</evidence>
<proteinExistence type="inferred from homology"/>
<evidence type="ECO:0008006" key="6">
    <source>
        <dbReference type="Google" id="ProtNLM"/>
    </source>
</evidence>
<dbReference type="PRINTS" id="PR00080">
    <property type="entry name" value="SDRFAMILY"/>
</dbReference>
<sequence>MERWVGKTAVVTGASSGIGAAIAVQLANAGVRVVGLARRSHLVEELQAQVRGSGPIHGRQCDVTKLEDVAAAFQWAEDCFGCIHILVNNAGVFISGNITDLAEGQLSDAQILSVMDTNVRATIMCTRHAISSMKKHHFDGHVVNINSIAGHYIPFANFNVYSSSKYTITAFTQSLLTELANLKSGIRITSISPGLVDTAMAGGVQNMPMLKPADVADAVLYAISAPPTVNISELTIQPTSEKRL</sequence>
<dbReference type="Proteomes" id="UP001153292">
    <property type="component" value="Chromosome 21"/>
</dbReference>
<keyword evidence="2" id="KW-0560">Oxidoreductase</keyword>
<dbReference type="EMBL" id="OU963914">
    <property type="protein sequence ID" value="CAH0685880.1"/>
    <property type="molecule type" value="Genomic_DNA"/>
</dbReference>
<evidence type="ECO:0000256" key="2">
    <source>
        <dbReference type="ARBA" id="ARBA00023002"/>
    </source>
</evidence>
<dbReference type="PANTHER" id="PTHR43115:SF4">
    <property type="entry name" value="DEHYDROGENASE_REDUCTASE SDR FAMILY MEMBER 11"/>
    <property type="match status" value="1"/>
</dbReference>
<evidence type="ECO:0000313" key="4">
    <source>
        <dbReference type="EMBL" id="CAH0685880.1"/>
    </source>
</evidence>
<organism evidence="4 5">
    <name type="scientific">Chilo suppressalis</name>
    <name type="common">Asiatic rice borer moth</name>
    <dbReference type="NCBI Taxonomy" id="168631"/>
    <lineage>
        <taxon>Eukaryota</taxon>
        <taxon>Metazoa</taxon>
        <taxon>Ecdysozoa</taxon>
        <taxon>Arthropoda</taxon>
        <taxon>Hexapoda</taxon>
        <taxon>Insecta</taxon>
        <taxon>Pterygota</taxon>
        <taxon>Neoptera</taxon>
        <taxon>Endopterygota</taxon>
        <taxon>Lepidoptera</taxon>
        <taxon>Glossata</taxon>
        <taxon>Ditrysia</taxon>
        <taxon>Pyraloidea</taxon>
        <taxon>Crambidae</taxon>
        <taxon>Crambinae</taxon>
        <taxon>Chilo</taxon>
    </lineage>
</organism>
<dbReference type="SUPFAM" id="SSF51735">
    <property type="entry name" value="NAD(P)-binding Rossmann-fold domains"/>
    <property type="match status" value="1"/>
</dbReference>
<evidence type="ECO:0000256" key="1">
    <source>
        <dbReference type="ARBA" id="ARBA00006484"/>
    </source>
</evidence>
<dbReference type="InterPro" id="IPR036291">
    <property type="entry name" value="NAD(P)-bd_dom_sf"/>
</dbReference>
<dbReference type="Pfam" id="PF00106">
    <property type="entry name" value="adh_short"/>
    <property type="match status" value="1"/>
</dbReference>
<dbReference type="Gene3D" id="3.40.50.720">
    <property type="entry name" value="NAD(P)-binding Rossmann-like Domain"/>
    <property type="match status" value="1"/>
</dbReference>